<proteinExistence type="predicted"/>
<accession>A0A2P2JCZ5</accession>
<dbReference type="EMBL" id="GGEC01010830">
    <property type="protein sequence ID" value="MBW91313.1"/>
    <property type="molecule type" value="Transcribed_RNA"/>
</dbReference>
<evidence type="ECO:0000313" key="1">
    <source>
        <dbReference type="EMBL" id="MBW91313.1"/>
    </source>
</evidence>
<name>A0A2P2JCZ5_RHIMU</name>
<organism evidence="1">
    <name type="scientific">Rhizophora mucronata</name>
    <name type="common">Asiatic mangrove</name>
    <dbReference type="NCBI Taxonomy" id="61149"/>
    <lineage>
        <taxon>Eukaryota</taxon>
        <taxon>Viridiplantae</taxon>
        <taxon>Streptophyta</taxon>
        <taxon>Embryophyta</taxon>
        <taxon>Tracheophyta</taxon>
        <taxon>Spermatophyta</taxon>
        <taxon>Magnoliopsida</taxon>
        <taxon>eudicotyledons</taxon>
        <taxon>Gunneridae</taxon>
        <taxon>Pentapetalae</taxon>
        <taxon>rosids</taxon>
        <taxon>fabids</taxon>
        <taxon>Malpighiales</taxon>
        <taxon>Rhizophoraceae</taxon>
        <taxon>Rhizophora</taxon>
    </lineage>
</organism>
<protein>
    <submittedName>
        <fullName evidence="1">Elongator complex protein 5</fullName>
    </submittedName>
</protein>
<sequence length="42" mass="4766">MLTMLPLKNGFIFWTATRTLLVGNSSLQCLESWRKLLTNVPA</sequence>
<dbReference type="AlphaFoldDB" id="A0A2P2JCZ5"/>
<reference evidence="1" key="1">
    <citation type="submission" date="2018-02" db="EMBL/GenBank/DDBJ databases">
        <title>Rhizophora mucronata_Transcriptome.</title>
        <authorList>
            <person name="Meera S.P."/>
            <person name="Sreeshan A."/>
            <person name="Augustine A."/>
        </authorList>
    </citation>
    <scope>NUCLEOTIDE SEQUENCE</scope>
    <source>
        <tissue evidence="1">Leaf</tissue>
    </source>
</reference>